<evidence type="ECO:0000313" key="1">
    <source>
        <dbReference type="EMBL" id="KAJ3843822.1"/>
    </source>
</evidence>
<proteinExistence type="predicted"/>
<accession>A0AA38UJA1</accession>
<keyword evidence="2" id="KW-1185">Reference proteome</keyword>
<dbReference type="Proteomes" id="UP001163846">
    <property type="component" value="Unassembled WGS sequence"/>
</dbReference>
<name>A0AA38UJA1_9AGAR</name>
<protein>
    <submittedName>
        <fullName evidence="1">Uncharacterized protein</fullName>
    </submittedName>
</protein>
<dbReference type="EMBL" id="MU805967">
    <property type="protein sequence ID" value="KAJ3843822.1"/>
    <property type="molecule type" value="Genomic_DNA"/>
</dbReference>
<reference evidence="1" key="1">
    <citation type="submission" date="2022-08" db="EMBL/GenBank/DDBJ databases">
        <authorList>
            <consortium name="DOE Joint Genome Institute"/>
            <person name="Min B."/>
            <person name="Riley R."/>
            <person name="Sierra-Patev S."/>
            <person name="Naranjo-Ortiz M."/>
            <person name="Looney B."/>
            <person name="Konkel Z."/>
            <person name="Slot J.C."/>
            <person name="Sakamoto Y."/>
            <person name="Steenwyk J.L."/>
            <person name="Rokas A."/>
            <person name="Carro J."/>
            <person name="Camarero S."/>
            <person name="Ferreira P."/>
            <person name="Molpeceres G."/>
            <person name="Ruiz-Duenas F.J."/>
            <person name="Serrano A."/>
            <person name="Henrissat B."/>
            <person name="Drula E."/>
            <person name="Hughes K.W."/>
            <person name="Mata J.L."/>
            <person name="Ishikawa N.K."/>
            <person name="Vargas-Isla R."/>
            <person name="Ushijima S."/>
            <person name="Smith C.A."/>
            <person name="Ahrendt S."/>
            <person name="Andreopoulos W."/>
            <person name="He G."/>
            <person name="Labutti K."/>
            <person name="Lipzen A."/>
            <person name="Ng V."/>
            <person name="Sandor L."/>
            <person name="Barry K."/>
            <person name="Martinez A.T."/>
            <person name="Xiao Y."/>
            <person name="Gibbons J.G."/>
            <person name="Terashima K."/>
            <person name="Hibbett D.S."/>
            <person name="Grigoriev I.V."/>
        </authorList>
    </citation>
    <scope>NUCLEOTIDE SEQUENCE</scope>
    <source>
        <strain evidence="1">TFB9207</strain>
    </source>
</reference>
<organism evidence="1 2">
    <name type="scientific">Lentinula raphanica</name>
    <dbReference type="NCBI Taxonomy" id="153919"/>
    <lineage>
        <taxon>Eukaryota</taxon>
        <taxon>Fungi</taxon>
        <taxon>Dikarya</taxon>
        <taxon>Basidiomycota</taxon>
        <taxon>Agaricomycotina</taxon>
        <taxon>Agaricomycetes</taxon>
        <taxon>Agaricomycetidae</taxon>
        <taxon>Agaricales</taxon>
        <taxon>Marasmiineae</taxon>
        <taxon>Omphalotaceae</taxon>
        <taxon>Lentinula</taxon>
    </lineage>
</organism>
<dbReference type="AlphaFoldDB" id="A0AA38UJA1"/>
<gene>
    <name evidence="1" type="ORF">F5878DRAFT_603889</name>
</gene>
<comment type="caution">
    <text evidence="1">The sequence shown here is derived from an EMBL/GenBank/DDBJ whole genome shotgun (WGS) entry which is preliminary data.</text>
</comment>
<evidence type="ECO:0000313" key="2">
    <source>
        <dbReference type="Proteomes" id="UP001163846"/>
    </source>
</evidence>
<sequence>MQGASLGARRIPRHVSSIQARSIHVPAFARFTSPAPGGTAKRLLGEARAILSRFVGHLTAPGLSVHPSASFHQTVRGFAPGRMRSIQDRLSFSAKHALSRPAQPVFFPRGPIVTSRSVAQVGLGTARNFSSGRSVFQNLVENVPIAGRALYEADWDVHMQKEREAMKKTLKRGNVKEARKEMLKEKNTVSFETQSVSEMNHYFAPEVQAPVTTLLLIPLAPTTTGRVPLPSNVPDHSTLLPPLSTLASIHNAHELHSLRVSALFSRLDAANVWERGVLCSAYSKGGTDEGVCTVLKVEFAGWSAAEVRAVIGESGSGWCALEEIITRINQDEEGDIFSDASSLLSDLSEESVDSHIAVEPAQSLVLPTLDFSSSFDQPASSDHDFTLDDPDPWAYSSSEDSWVDHNHLGFSSDFARRLDDHQWESSSEFSV</sequence>